<dbReference type="Gramene" id="TRITD3Av1G279700.1">
    <property type="protein sequence ID" value="TRITD3Av1G279700.1"/>
    <property type="gene ID" value="TRITD3Av1G279700"/>
</dbReference>
<dbReference type="Pfam" id="PF14543">
    <property type="entry name" value="TAXi_N"/>
    <property type="match status" value="1"/>
</dbReference>
<feature type="active site" evidence="2">
    <location>
        <position position="383"/>
    </location>
</feature>
<comment type="similarity">
    <text evidence="1">Belongs to the peptidase A1 family.</text>
</comment>
<proteinExistence type="inferred from homology"/>
<keyword evidence="3" id="KW-0732">Signal</keyword>
<evidence type="ECO:0000256" key="1">
    <source>
        <dbReference type="ARBA" id="ARBA00007447"/>
    </source>
</evidence>
<dbReference type="InterPro" id="IPR033121">
    <property type="entry name" value="PEPTIDASE_A1"/>
</dbReference>
<dbReference type="GO" id="GO:0006508">
    <property type="term" value="P:proteolysis"/>
    <property type="evidence" value="ECO:0007669"/>
    <property type="project" value="InterPro"/>
</dbReference>
<dbReference type="InterPro" id="IPR032799">
    <property type="entry name" value="TAXi_C"/>
</dbReference>
<evidence type="ECO:0000259" key="4">
    <source>
        <dbReference type="PROSITE" id="PS51767"/>
    </source>
</evidence>
<organism evidence="5 6">
    <name type="scientific">Triticum turgidum subsp. durum</name>
    <name type="common">Durum wheat</name>
    <name type="synonym">Triticum durum</name>
    <dbReference type="NCBI Taxonomy" id="4567"/>
    <lineage>
        <taxon>Eukaryota</taxon>
        <taxon>Viridiplantae</taxon>
        <taxon>Streptophyta</taxon>
        <taxon>Embryophyta</taxon>
        <taxon>Tracheophyta</taxon>
        <taxon>Spermatophyta</taxon>
        <taxon>Magnoliopsida</taxon>
        <taxon>Liliopsida</taxon>
        <taxon>Poales</taxon>
        <taxon>Poaceae</taxon>
        <taxon>BOP clade</taxon>
        <taxon>Pooideae</taxon>
        <taxon>Triticodae</taxon>
        <taxon>Triticeae</taxon>
        <taxon>Triticinae</taxon>
        <taxon>Triticum</taxon>
    </lineage>
</organism>
<feature type="chain" id="PRO_5040225378" description="Peptidase A1 domain-containing protein" evidence="3">
    <location>
        <begin position="24"/>
        <end position="505"/>
    </location>
</feature>
<accession>A0A9R0S4A3</accession>
<evidence type="ECO:0000313" key="6">
    <source>
        <dbReference type="Proteomes" id="UP000324705"/>
    </source>
</evidence>
<dbReference type="InterPro" id="IPR001461">
    <property type="entry name" value="Aspartic_peptidase_A1"/>
</dbReference>
<evidence type="ECO:0000313" key="5">
    <source>
        <dbReference type="EMBL" id="VAH69966.1"/>
    </source>
</evidence>
<dbReference type="InterPro" id="IPR021109">
    <property type="entry name" value="Peptidase_aspartic_dom_sf"/>
</dbReference>
<dbReference type="SUPFAM" id="SSF50630">
    <property type="entry name" value="Acid proteases"/>
    <property type="match status" value="1"/>
</dbReference>
<dbReference type="Gene3D" id="2.40.70.10">
    <property type="entry name" value="Acid Proteases"/>
    <property type="match status" value="2"/>
</dbReference>
<evidence type="ECO:0000256" key="2">
    <source>
        <dbReference type="PIRSR" id="PIRSR601461-1"/>
    </source>
</evidence>
<dbReference type="OMA" id="DMTHNEF"/>
<dbReference type="PROSITE" id="PS51767">
    <property type="entry name" value="PEPTIDASE_A1"/>
    <property type="match status" value="1"/>
</dbReference>
<feature type="signal peptide" evidence="3">
    <location>
        <begin position="1"/>
        <end position="23"/>
    </location>
</feature>
<dbReference type="PANTHER" id="PTHR13683:SF901">
    <property type="entry name" value="PEPTIDASE A1 DOMAIN-CONTAINING PROTEIN"/>
    <property type="match status" value="1"/>
</dbReference>
<dbReference type="PANTHER" id="PTHR13683">
    <property type="entry name" value="ASPARTYL PROTEASES"/>
    <property type="match status" value="1"/>
</dbReference>
<dbReference type="EMBL" id="LT934115">
    <property type="protein sequence ID" value="VAH69966.1"/>
    <property type="molecule type" value="Genomic_DNA"/>
</dbReference>
<evidence type="ECO:0000256" key="3">
    <source>
        <dbReference type="SAM" id="SignalP"/>
    </source>
</evidence>
<dbReference type="InterPro" id="IPR032861">
    <property type="entry name" value="TAXi_N"/>
</dbReference>
<feature type="domain" description="Peptidase A1" evidence="4">
    <location>
        <begin position="160"/>
        <end position="500"/>
    </location>
</feature>
<sequence>MKFFLTTIVVALLLISAASKSRSAISYPDEGGTPSPPEAALLLIAAASKSRSAICSPDVDRTPSSPEAALLLIAAASKSRSAICSPDVDRTPSPPEAGSLAHTNKKIPLIRTGKPKEVNPMEYLTHDLARMSVLLGTPIFYPSEYLNITTHDRTSDLDMFTAWHGFGYPDVLQKVVFDTGSDFSWIRCNMTRINSTESYQGASYAPADSFTSKLVFCGSSNCLKAGGRCKVGGNDHCFFSTHYMDASSTQGIVFMDELNLTYFVSVKHFLFGCATSDVGYFGDLDGLIGLGRGPMSLAQQIHKTDAPSVDITHNGFSYCIPSSRSKKSGFLTFGRMDESTSDITFTKMFRHRTHMSLYFVDLTYMYVGNEFIAMPVKQETFVDSGATLTYIPPEVHGNLTRVFRQEFEKYLIPKDVYILGGCFNFTDAPANIPIPQVIFGFSDGTEFDLSYEGIFFNPRPGKRIACLAFHSQSGISIIGRSAQQSVEIVFDIVNDNLGFGPKGGC</sequence>
<dbReference type="AlphaFoldDB" id="A0A9R0S4A3"/>
<name>A0A9R0S4A3_TRITD</name>
<feature type="active site" evidence="2">
    <location>
        <position position="178"/>
    </location>
</feature>
<dbReference type="Pfam" id="PF14541">
    <property type="entry name" value="TAXi_C"/>
    <property type="match status" value="1"/>
</dbReference>
<reference evidence="5 6" key="1">
    <citation type="submission" date="2017-09" db="EMBL/GenBank/DDBJ databases">
        <authorList>
            <consortium name="International Durum Wheat Genome Sequencing Consortium (IDWGSC)"/>
            <person name="Milanesi L."/>
        </authorList>
    </citation>
    <scope>NUCLEOTIDE SEQUENCE [LARGE SCALE GENOMIC DNA]</scope>
    <source>
        <strain evidence="6">cv. Svevo</strain>
    </source>
</reference>
<dbReference type="Proteomes" id="UP000324705">
    <property type="component" value="Chromosome 3A"/>
</dbReference>
<gene>
    <name evidence="5" type="ORF">TRITD_3Av1G279700</name>
</gene>
<dbReference type="GO" id="GO:0004190">
    <property type="term" value="F:aspartic-type endopeptidase activity"/>
    <property type="evidence" value="ECO:0007669"/>
    <property type="project" value="InterPro"/>
</dbReference>
<keyword evidence="6" id="KW-1185">Reference proteome</keyword>
<protein>
    <recommendedName>
        <fullName evidence="4">Peptidase A1 domain-containing protein</fullName>
    </recommendedName>
</protein>